<keyword evidence="4" id="KW-0560">Oxidoreductase</keyword>
<evidence type="ECO:0000256" key="2">
    <source>
        <dbReference type="ARBA" id="ARBA00009410"/>
    </source>
</evidence>
<comment type="similarity">
    <text evidence="2">Belongs to the DadA oxidoreductase family.</text>
</comment>
<dbReference type="NCBIfam" id="TIGR03364">
    <property type="entry name" value="HpnW_proposed"/>
    <property type="match status" value="1"/>
</dbReference>
<dbReference type="GO" id="GO:0016491">
    <property type="term" value="F:oxidoreductase activity"/>
    <property type="evidence" value="ECO:0007669"/>
    <property type="project" value="UniProtKB-KW"/>
</dbReference>
<reference evidence="6 7" key="1">
    <citation type="submission" date="2020-07" db="EMBL/GenBank/DDBJ databases">
        <title>Sequencing the genomes of 1000 actinobacteria strains.</title>
        <authorList>
            <person name="Klenk H.-P."/>
        </authorList>
    </citation>
    <scope>NUCLEOTIDE SEQUENCE [LARGE SCALE GENOMIC DNA]</scope>
    <source>
        <strain evidence="6 7">DSM 22083</strain>
    </source>
</reference>
<comment type="cofactor">
    <cofactor evidence="1">
        <name>FAD</name>
        <dbReference type="ChEBI" id="CHEBI:57692"/>
    </cofactor>
</comment>
<dbReference type="Pfam" id="PF01266">
    <property type="entry name" value="DAO"/>
    <property type="match status" value="1"/>
</dbReference>
<evidence type="ECO:0000313" key="6">
    <source>
        <dbReference type="EMBL" id="NYE74445.1"/>
    </source>
</evidence>
<keyword evidence="7" id="KW-1185">Reference proteome</keyword>
<dbReference type="InterPro" id="IPR006076">
    <property type="entry name" value="FAD-dep_OxRdtase"/>
</dbReference>
<dbReference type="Gene3D" id="3.50.50.60">
    <property type="entry name" value="FAD/NAD(P)-binding domain"/>
    <property type="match status" value="1"/>
</dbReference>
<dbReference type="EMBL" id="JACCBU010000001">
    <property type="protein sequence ID" value="NYE74445.1"/>
    <property type="molecule type" value="Genomic_DNA"/>
</dbReference>
<feature type="domain" description="FAD dependent oxidoreductase" evidence="5">
    <location>
        <begin position="17"/>
        <end position="373"/>
    </location>
</feature>
<name>A0A7Y9LF03_9ACTN</name>
<sequence length="379" mass="40821">MESNEYGSGHSESGHSDLLIVGAGIVGLAHAVAAAERGLRVTVLERDERAVGASIRNFGHICLTAQSGRALDYGLAGRQRWIDLAAKAGFWLRECGTVVVARAADEFAVLEEFAERRGGDQVRLLDRAEVAGRLPLLDPATVGGAWLPLDLRVDPRQAVPALAAWLAAEGVRFHWGAQVQQVADGEVISTAGRFTADRVIIAVGHDVDRLAPSAAAEVELRRCLLQMLEVCPDTPVPVDPAVLSGLSMLRYSGLADCTAATAVRQRFQEQRPDLLDLAMNLMYTQRPDGNLVIGDSHAYARTHLPFDEEGTAELIIAEARRLLGTDRLTVRRRWRGVYASSDHTDFLITDLDPATRVVSVTSGIGMTTAFGLAADALTT</sequence>
<evidence type="ECO:0000256" key="4">
    <source>
        <dbReference type="ARBA" id="ARBA00023002"/>
    </source>
</evidence>
<dbReference type="RefSeq" id="WP_179756753.1">
    <property type="nucleotide sequence ID" value="NZ_JACCBU010000001.1"/>
</dbReference>
<proteinExistence type="inferred from homology"/>
<dbReference type="PANTHER" id="PTHR13847:SF286">
    <property type="entry name" value="D-AMINO ACID DEHYDROGENASE"/>
    <property type="match status" value="1"/>
</dbReference>
<organism evidence="6 7">
    <name type="scientific">Microlunatus parietis</name>
    <dbReference type="NCBI Taxonomy" id="682979"/>
    <lineage>
        <taxon>Bacteria</taxon>
        <taxon>Bacillati</taxon>
        <taxon>Actinomycetota</taxon>
        <taxon>Actinomycetes</taxon>
        <taxon>Propionibacteriales</taxon>
        <taxon>Propionibacteriaceae</taxon>
        <taxon>Microlunatus</taxon>
    </lineage>
</organism>
<accession>A0A7Y9LF03</accession>
<gene>
    <name evidence="6" type="ORF">BKA15_005774</name>
</gene>
<evidence type="ECO:0000313" key="7">
    <source>
        <dbReference type="Proteomes" id="UP000569914"/>
    </source>
</evidence>
<evidence type="ECO:0000256" key="3">
    <source>
        <dbReference type="ARBA" id="ARBA00022630"/>
    </source>
</evidence>
<dbReference type="Proteomes" id="UP000569914">
    <property type="component" value="Unassembled WGS sequence"/>
</dbReference>
<keyword evidence="3" id="KW-0285">Flavoprotein</keyword>
<dbReference type="GO" id="GO:0005737">
    <property type="term" value="C:cytoplasm"/>
    <property type="evidence" value="ECO:0007669"/>
    <property type="project" value="TreeGrafter"/>
</dbReference>
<comment type="caution">
    <text evidence="6">The sequence shown here is derived from an EMBL/GenBank/DDBJ whole genome shotgun (WGS) entry which is preliminary data.</text>
</comment>
<evidence type="ECO:0000256" key="1">
    <source>
        <dbReference type="ARBA" id="ARBA00001974"/>
    </source>
</evidence>
<dbReference type="InterPro" id="IPR036188">
    <property type="entry name" value="FAD/NAD-bd_sf"/>
</dbReference>
<dbReference type="AlphaFoldDB" id="A0A7Y9LF03"/>
<protein>
    <submittedName>
        <fullName evidence="6">FAD dependent oxidoreductase TIGR03364</fullName>
    </submittedName>
</protein>
<dbReference type="Gene3D" id="3.30.9.10">
    <property type="entry name" value="D-Amino Acid Oxidase, subunit A, domain 2"/>
    <property type="match status" value="1"/>
</dbReference>
<evidence type="ECO:0000259" key="5">
    <source>
        <dbReference type="Pfam" id="PF01266"/>
    </source>
</evidence>
<dbReference type="InterPro" id="IPR017741">
    <property type="entry name" value="FAD-dependent_OxRdtase_HpnW"/>
</dbReference>
<dbReference type="PANTHER" id="PTHR13847">
    <property type="entry name" value="SARCOSINE DEHYDROGENASE-RELATED"/>
    <property type="match status" value="1"/>
</dbReference>
<dbReference type="SUPFAM" id="SSF51905">
    <property type="entry name" value="FAD/NAD(P)-binding domain"/>
    <property type="match status" value="1"/>
</dbReference>